<proteinExistence type="predicted"/>
<dbReference type="AlphaFoldDB" id="A0AAV7KG34"/>
<dbReference type="Proteomes" id="UP001165289">
    <property type="component" value="Unassembled WGS sequence"/>
</dbReference>
<evidence type="ECO:0000313" key="2">
    <source>
        <dbReference type="Proteomes" id="UP001165289"/>
    </source>
</evidence>
<accession>A0AAV7KG34</accession>
<organism evidence="1 2">
    <name type="scientific">Oopsacas minuta</name>
    <dbReference type="NCBI Taxonomy" id="111878"/>
    <lineage>
        <taxon>Eukaryota</taxon>
        <taxon>Metazoa</taxon>
        <taxon>Porifera</taxon>
        <taxon>Hexactinellida</taxon>
        <taxon>Hexasterophora</taxon>
        <taxon>Lyssacinosida</taxon>
        <taxon>Leucopsacidae</taxon>
        <taxon>Oopsacas</taxon>
    </lineage>
</organism>
<dbReference type="EMBL" id="JAKMXF010000035">
    <property type="protein sequence ID" value="KAI6660253.1"/>
    <property type="molecule type" value="Genomic_DNA"/>
</dbReference>
<reference evidence="1 2" key="1">
    <citation type="journal article" date="2023" name="BMC Biol.">
        <title>The compact genome of the sponge Oopsacas minuta (Hexactinellida) is lacking key metazoan core genes.</title>
        <authorList>
            <person name="Santini S."/>
            <person name="Schenkelaars Q."/>
            <person name="Jourda C."/>
            <person name="Duchesne M."/>
            <person name="Belahbib H."/>
            <person name="Rocher C."/>
            <person name="Selva M."/>
            <person name="Riesgo A."/>
            <person name="Vervoort M."/>
            <person name="Leys S.P."/>
            <person name="Kodjabachian L."/>
            <person name="Le Bivic A."/>
            <person name="Borchiellini C."/>
            <person name="Claverie J.M."/>
            <person name="Renard E."/>
        </authorList>
    </citation>
    <scope>NUCLEOTIDE SEQUENCE [LARGE SCALE GENOMIC DNA]</scope>
    <source>
        <strain evidence="1">SPO-2</strain>
    </source>
</reference>
<name>A0AAV7KG34_9METZ</name>
<comment type="caution">
    <text evidence="1">The sequence shown here is derived from an EMBL/GenBank/DDBJ whole genome shotgun (WGS) entry which is preliminary data.</text>
</comment>
<evidence type="ECO:0000313" key="1">
    <source>
        <dbReference type="EMBL" id="KAI6660253.1"/>
    </source>
</evidence>
<sequence>MPYYFTTESRKVERTSDELKKRYQDASGKVKTATQTVEEMVDEFEAVQIEVICITEVLRKSINKLNEIALKPNPLSTGEYIRILIESEKANAELGWEDRIVYLNDVKMKVDNLT</sequence>
<protein>
    <submittedName>
        <fullName evidence="1">Uncharacterized protein</fullName>
    </submittedName>
</protein>
<gene>
    <name evidence="1" type="ORF">LOD99_10423</name>
</gene>
<keyword evidence="2" id="KW-1185">Reference proteome</keyword>